<dbReference type="Pfam" id="PF03732">
    <property type="entry name" value="Retrotrans_gag"/>
    <property type="match status" value="1"/>
</dbReference>
<dbReference type="GO" id="GO:0003676">
    <property type="term" value="F:nucleic acid binding"/>
    <property type="evidence" value="ECO:0007669"/>
    <property type="project" value="InterPro"/>
</dbReference>
<dbReference type="InterPro" id="IPR032567">
    <property type="entry name" value="RTL1-rel"/>
</dbReference>
<dbReference type="SUPFAM" id="SSF57756">
    <property type="entry name" value="Retrovirus zinc finger-like domains"/>
    <property type="match status" value="1"/>
</dbReference>
<sequence length="304" mass="34655">MTEQSDHQMDKAISKQEITSLTKVIQHPERNDRILGAISERLQRLHLLNPIASEPRLPPPERFSGRAEECRPFLLQCSLVFELQPSSFPTERAKVAYILCLLTGRARQWATAEWDRASNICSSAKLFAEELCKVFDHPATAREVARKLLQLTQGGSSVADYSIQFKILAAKTQWNPEALYEAYYHGLADYIKDILATRELPKSLDDLVSLTIKIDQRLWQRCRERKAASRAAHLCGKTPCLPVQPTLAPSQLSMDVRDDEPMHLEREKLTAEEKKWRRQNNLCLYCGQGGHFVATCMLKCKAHQ</sequence>
<dbReference type="GO" id="GO:0008270">
    <property type="term" value="F:zinc ion binding"/>
    <property type="evidence" value="ECO:0007669"/>
    <property type="project" value="InterPro"/>
</dbReference>
<evidence type="ECO:0000259" key="1">
    <source>
        <dbReference type="Pfam" id="PF03732"/>
    </source>
</evidence>
<dbReference type="EMBL" id="CM015712">
    <property type="protein sequence ID" value="KAF3707660.1"/>
    <property type="molecule type" value="Genomic_DNA"/>
</dbReference>
<organism evidence="2 3">
    <name type="scientific">Channa argus</name>
    <name type="common">Northern snakehead</name>
    <name type="synonym">Ophicephalus argus</name>
    <dbReference type="NCBI Taxonomy" id="215402"/>
    <lineage>
        <taxon>Eukaryota</taxon>
        <taxon>Metazoa</taxon>
        <taxon>Chordata</taxon>
        <taxon>Craniata</taxon>
        <taxon>Vertebrata</taxon>
        <taxon>Euteleostomi</taxon>
        <taxon>Actinopterygii</taxon>
        <taxon>Neopterygii</taxon>
        <taxon>Teleostei</taxon>
        <taxon>Neoteleostei</taxon>
        <taxon>Acanthomorphata</taxon>
        <taxon>Anabantaria</taxon>
        <taxon>Anabantiformes</taxon>
        <taxon>Channoidei</taxon>
        <taxon>Channidae</taxon>
        <taxon>Channa</taxon>
    </lineage>
</organism>
<dbReference type="Proteomes" id="UP000503349">
    <property type="component" value="Chromosome 1"/>
</dbReference>
<protein>
    <submittedName>
        <fullName evidence="2">Retrotransposon-derived protein PEG10</fullName>
    </submittedName>
</protein>
<gene>
    <name evidence="2" type="ORF">EXN66_Car000833</name>
</gene>
<dbReference type="PANTHER" id="PTHR15503:SF36">
    <property type="entry name" value="RETROTRANSPOSON GAG-LIKE PROTEIN 5"/>
    <property type="match status" value="1"/>
</dbReference>
<evidence type="ECO:0000313" key="2">
    <source>
        <dbReference type="EMBL" id="KAF3707660.1"/>
    </source>
</evidence>
<dbReference type="AlphaFoldDB" id="A0A6G1QY93"/>
<accession>A0A6G1QY93</accession>
<evidence type="ECO:0000313" key="3">
    <source>
        <dbReference type="Proteomes" id="UP000503349"/>
    </source>
</evidence>
<dbReference type="InterPro" id="IPR005162">
    <property type="entry name" value="Retrotrans_gag_dom"/>
</dbReference>
<dbReference type="OrthoDB" id="3363185at2759"/>
<reference evidence="2 3" key="1">
    <citation type="submission" date="2019-02" db="EMBL/GenBank/DDBJ databases">
        <title>Opniocepnalus argus genome.</title>
        <authorList>
            <person name="Zhou C."/>
            <person name="Xiao S."/>
        </authorList>
    </citation>
    <scope>NUCLEOTIDE SEQUENCE [LARGE SCALE GENOMIC DNA]</scope>
    <source>
        <strain evidence="2">OARG1902GOOAL</strain>
        <tissue evidence="2">Muscle</tissue>
    </source>
</reference>
<keyword evidence="3" id="KW-1185">Reference proteome</keyword>
<feature type="domain" description="Retrotransposon gag" evidence="1">
    <location>
        <begin position="99"/>
        <end position="188"/>
    </location>
</feature>
<proteinExistence type="predicted"/>
<name>A0A6G1QY93_CHAAH</name>
<dbReference type="InterPro" id="IPR036875">
    <property type="entry name" value="Znf_CCHC_sf"/>
</dbReference>
<reference evidence="3" key="2">
    <citation type="submission" date="2019-02" db="EMBL/GenBank/DDBJ databases">
        <title>Opniocepnalus argus Var Kimnra genome.</title>
        <authorList>
            <person name="Zhou C."/>
            <person name="Xiao S."/>
        </authorList>
    </citation>
    <scope>NUCLEOTIDE SEQUENCE [LARGE SCALE GENOMIC DNA]</scope>
</reference>
<dbReference type="PANTHER" id="PTHR15503">
    <property type="entry name" value="LDOC1 RELATED"/>
    <property type="match status" value="1"/>
</dbReference>